<accession>A0AAW7TCE6</accession>
<evidence type="ECO:0000313" key="1">
    <source>
        <dbReference type="EMBL" id="MDN7799185.1"/>
    </source>
</evidence>
<dbReference type="EMBL" id="JAUJRV010000041">
    <property type="protein sequence ID" value="MDN7799185.1"/>
    <property type="molecule type" value="Genomic_DNA"/>
</dbReference>
<name>A0AAW7TCE6_BURVI</name>
<dbReference type="AlphaFoldDB" id="A0AAW7TCE6"/>
<evidence type="ECO:0000313" key="2">
    <source>
        <dbReference type="Proteomes" id="UP001171620"/>
    </source>
</evidence>
<organism evidence="1 2">
    <name type="scientific">Burkholderia vietnamiensis</name>
    <dbReference type="NCBI Taxonomy" id="60552"/>
    <lineage>
        <taxon>Bacteria</taxon>
        <taxon>Pseudomonadati</taxon>
        <taxon>Pseudomonadota</taxon>
        <taxon>Betaproteobacteria</taxon>
        <taxon>Burkholderiales</taxon>
        <taxon>Burkholderiaceae</taxon>
        <taxon>Burkholderia</taxon>
        <taxon>Burkholderia cepacia complex</taxon>
    </lineage>
</organism>
<comment type="caution">
    <text evidence="1">The sequence shown here is derived from an EMBL/GenBank/DDBJ whole genome shotgun (WGS) entry which is preliminary data.</text>
</comment>
<reference evidence="1" key="1">
    <citation type="submission" date="2023-07" db="EMBL/GenBank/DDBJ databases">
        <title>A collection of bacterial strains from the Burkholderia cepacia Research Laboratory and Repository.</title>
        <authorList>
            <person name="Lipuma J."/>
            <person name="Spilker T."/>
            <person name="Caverly L."/>
        </authorList>
    </citation>
    <scope>NUCLEOTIDE SEQUENCE</scope>
    <source>
        <strain evidence="1">AU44268</strain>
    </source>
</reference>
<gene>
    <name evidence="1" type="ORF">QZM33_30020</name>
</gene>
<dbReference type="RefSeq" id="WP_258179664.1">
    <property type="nucleotide sequence ID" value="NZ_CADFEW010000054.1"/>
</dbReference>
<sequence length="42" mass="4578">MDGEQTWNPLDLAQEQSELAVSLFPWRRSHAAVIAVAGAGVR</sequence>
<dbReference type="Proteomes" id="UP001171620">
    <property type="component" value="Unassembled WGS sequence"/>
</dbReference>
<proteinExistence type="predicted"/>
<protein>
    <submittedName>
        <fullName evidence="1">Uncharacterized protein</fullName>
    </submittedName>
</protein>